<keyword evidence="5 9" id="KW-0732">Signal</keyword>
<evidence type="ECO:0000256" key="2">
    <source>
        <dbReference type="ARBA" id="ARBA00022448"/>
    </source>
</evidence>
<dbReference type="InterPro" id="IPR039426">
    <property type="entry name" value="TonB-dep_rcpt-like"/>
</dbReference>
<feature type="compositionally biased region" description="Basic and acidic residues" evidence="8">
    <location>
        <begin position="419"/>
        <end position="438"/>
    </location>
</feature>
<dbReference type="AlphaFoldDB" id="A0A6J4M8D2"/>
<evidence type="ECO:0000256" key="8">
    <source>
        <dbReference type="SAM" id="MobiDB-lite"/>
    </source>
</evidence>
<organism evidence="11">
    <name type="scientific">uncultured Gemmatimonadota bacterium</name>
    <dbReference type="NCBI Taxonomy" id="203437"/>
    <lineage>
        <taxon>Bacteria</taxon>
        <taxon>Pseudomonadati</taxon>
        <taxon>Gemmatimonadota</taxon>
        <taxon>environmental samples</taxon>
    </lineage>
</organism>
<protein>
    <recommendedName>
        <fullName evidence="10">TonB-dependent receptor plug domain-containing protein</fullName>
    </recommendedName>
</protein>
<feature type="region of interest" description="Disordered" evidence="8">
    <location>
        <begin position="412"/>
        <end position="441"/>
    </location>
</feature>
<dbReference type="InterPro" id="IPR013784">
    <property type="entry name" value="Carb-bd-like_fold"/>
</dbReference>
<reference evidence="11" key="1">
    <citation type="submission" date="2020-02" db="EMBL/GenBank/DDBJ databases">
        <authorList>
            <person name="Meier V. D."/>
        </authorList>
    </citation>
    <scope>NUCLEOTIDE SEQUENCE</scope>
    <source>
        <strain evidence="11">AVDCRST_MAG68</strain>
    </source>
</reference>
<accession>A0A6J4M8D2</accession>
<feature type="chain" id="PRO_5026744546" description="TonB-dependent receptor plug domain-containing protein" evidence="9">
    <location>
        <begin position="25"/>
        <end position="842"/>
    </location>
</feature>
<evidence type="ECO:0000256" key="3">
    <source>
        <dbReference type="ARBA" id="ARBA00022452"/>
    </source>
</evidence>
<evidence type="ECO:0000256" key="1">
    <source>
        <dbReference type="ARBA" id="ARBA00004571"/>
    </source>
</evidence>
<dbReference type="GO" id="GO:0044718">
    <property type="term" value="P:siderophore transmembrane transport"/>
    <property type="evidence" value="ECO:0007669"/>
    <property type="project" value="TreeGrafter"/>
</dbReference>
<feature type="region of interest" description="Disordered" evidence="8">
    <location>
        <begin position="137"/>
        <end position="159"/>
    </location>
</feature>
<evidence type="ECO:0000256" key="6">
    <source>
        <dbReference type="ARBA" id="ARBA00023136"/>
    </source>
</evidence>
<dbReference type="GO" id="GO:0015344">
    <property type="term" value="F:siderophore uptake transmembrane transporter activity"/>
    <property type="evidence" value="ECO:0007669"/>
    <property type="project" value="TreeGrafter"/>
</dbReference>
<dbReference type="Gene3D" id="2.60.40.1120">
    <property type="entry name" value="Carboxypeptidase-like, regulatory domain"/>
    <property type="match status" value="1"/>
</dbReference>
<dbReference type="GO" id="GO:0030246">
    <property type="term" value="F:carbohydrate binding"/>
    <property type="evidence" value="ECO:0007669"/>
    <property type="project" value="InterPro"/>
</dbReference>
<keyword evidence="7" id="KW-0998">Cell outer membrane</keyword>
<dbReference type="InterPro" id="IPR012910">
    <property type="entry name" value="Plug_dom"/>
</dbReference>
<dbReference type="InterPro" id="IPR036942">
    <property type="entry name" value="Beta-barrel_TonB_sf"/>
</dbReference>
<dbReference type="SUPFAM" id="SSF49452">
    <property type="entry name" value="Starch-binding domain-like"/>
    <property type="match status" value="1"/>
</dbReference>
<name>A0A6J4M8D2_9BACT</name>
<evidence type="ECO:0000256" key="5">
    <source>
        <dbReference type="ARBA" id="ARBA00022729"/>
    </source>
</evidence>
<dbReference type="SUPFAM" id="SSF56935">
    <property type="entry name" value="Porins"/>
    <property type="match status" value="1"/>
</dbReference>
<evidence type="ECO:0000256" key="9">
    <source>
        <dbReference type="SAM" id="SignalP"/>
    </source>
</evidence>
<feature type="signal peptide" evidence="9">
    <location>
        <begin position="1"/>
        <end position="24"/>
    </location>
</feature>
<keyword evidence="4" id="KW-0812">Transmembrane</keyword>
<comment type="subcellular location">
    <subcellularLocation>
        <location evidence="1">Cell outer membrane</location>
        <topology evidence="1">Multi-pass membrane protein</topology>
    </subcellularLocation>
</comment>
<gene>
    <name evidence="11" type="ORF">AVDCRST_MAG68-3773</name>
</gene>
<keyword evidence="3" id="KW-1134">Transmembrane beta strand</keyword>
<dbReference type="EMBL" id="CADCTW010000177">
    <property type="protein sequence ID" value="CAA9352684.1"/>
    <property type="molecule type" value="Genomic_DNA"/>
</dbReference>
<dbReference type="PANTHER" id="PTHR30069">
    <property type="entry name" value="TONB-DEPENDENT OUTER MEMBRANE RECEPTOR"/>
    <property type="match status" value="1"/>
</dbReference>
<dbReference type="PANTHER" id="PTHR30069:SF29">
    <property type="entry name" value="HEMOGLOBIN AND HEMOGLOBIN-HAPTOGLOBIN-BINDING PROTEIN 1-RELATED"/>
    <property type="match status" value="1"/>
</dbReference>
<evidence type="ECO:0000259" key="10">
    <source>
        <dbReference type="Pfam" id="PF07715"/>
    </source>
</evidence>
<evidence type="ECO:0000256" key="7">
    <source>
        <dbReference type="ARBA" id="ARBA00023237"/>
    </source>
</evidence>
<evidence type="ECO:0000256" key="4">
    <source>
        <dbReference type="ARBA" id="ARBA00022692"/>
    </source>
</evidence>
<keyword evidence="2" id="KW-0813">Transport</keyword>
<feature type="domain" description="TonB-dependent receptor plug" evidence="10">
    <location>
        <begin position="183"/>
        <end position="269"/>
    </location>
</feature>
<dbReference type="Pfam" id="PF13620">
    <property type="entry name" value="CarboxypepD_reg"/>
    <property type="match status" value="1"/>
</dbReference>
<sequence length="842" mass="89700">MSRKSALLEALVLLAALAALPLRAQTGTVSGTIRDAESAAPIPGATVTLDGGTHAAFPSAGSAFVSGTRSTRTGEAGEYRFNGVEPGDYRLHVQRLGYRSATVEVTLRSPSESRLSLGLQVQPVALKPIHVSTPAAAQDSYGRRTAVGDSQEAGEERMRTERLRQRIHLASDVRSMTHADVEEGVTFGETDLFRALQRLPGVSTRDEFSAELWTRGAQWDQTRVFFDGLPLFNPVHAVGFLSAVNPDAVGAAALHPGVQPLWAGGGAAGVLDLRSRRGQGKLAGMGEVSLVSSRLALDGATEDGATSWLIAGRRTYLDVLTAVAEGVLSSDRTYRFPGNFMDLAGRVDRDVGFGTLETSALLQRDAFGYGPELRGRDILNGSASRSTSLAARTTLHARMGAMRTSHTLGFSGFGSSAPRRTDDEPVTDHGRPYDRFPDQEPSSNRVRYFSFGGEAGPARGAPEAWTLGYRLVRQEVRYAGPAPTPFAPLDPAEYALDARGALWLAAAWGERRWHPLPGVTADAGVRLEGGPAVSNGGALRVAPRLAVRFPAGPGTTVSAALGRTYQYAQAVGPAGAFAERGFRSDYLWVLAGEDTPALRADVATLGAESWLGEGWLAGATAYLRRSTGIVLPDPAPGSALGRPLWVEGTGLARGVELSARRLAGAWTGSASYTLGWSHNEAAGRRFAAAADQRHTVDLSVLARVSPRWRLGAAYTASSGLPYTRASDGEARCDSAGACAWREEPWLEGANTRRTGAFGSLDLLAEWGRSYRNFELGAYLQLRNALGRDNPGRYLGFNGTRCVESCGRGWYTPGETRVPILEPADEFVPGLPTIPVVGLRISF</sequence>
<dbReference type="Pfam" id="PF07715">
    <property type="entry name" value="Plug"/>
    <property type="match status" value="1"/>
</dbReference>
<proteinExistence type="predicted"/>
<keyword evidence="6" id="KW-0472">Membrane</keyword>
<dbReference type="Gene3D" id="2.40.170.20">
    <property type="entry name" value="TonB-dependent receptor, beta-barrel domain"/>
    <property type="match status" value="1"/>
</dbReference>
<evidence type="ECO:0000313" key="11">
    <source>
        <dbReference type="EMBL" id="CAA9352684.1"/>
    </source>
</evidence>
<dbReference type="GO" id="GO:0009279">
    <property type="term" value="C:cell outer membrane"/>
    <property type="evidence" value="ECO:0007669"/>
    <property type="project" value="UniProtKB-SubCell"/>
</dbReference>